<evidence type="ECO:0000259" key="3">
    <source>
        <dbReference type="PROSITE" id="PS50222"/>
    </source>
</evidence>
<evidence type="ECO:0000313" key="4">
    <source>
        <dbReference type="EMBL" id="KAF4652095.1"/>
    </source>
</evidence>
<dbReference type="Pfam" id="PF13499">
    <property type="entry name" value="EF-hand_7"/>
    <property type="match status" value="1"/>
</dbReference>
<dbReference type="OrthoDB" id="6710946at2759"/>
<dbReference type="AlphaFoldDB" id="A0A7J6KXN8"/>
<dbReference type="PANTHER" id="PTHR23050">
    <property type="entry name" value="CALCIUM BINDING PROTEIN"/>
    <property type="match status" value="1"/>
</dbReference>
<dbReference type="CDD" id="cd00051">
    <property type="entry name" value="EFh"/>
    <property type="match status" value="2"/>
</dbReference>
<keyword evidence="5" id="KW-1185">Reference proteome</keyword>
<dbReference type="SMART" id="SM00054">
    <property type="entry name" value="EFh"/>
    <property type="match status" value="3"/>
</dbReference>
<feature type="domain" description="EF-hand" evidence="3">
    <location>
        <begin position="349"/>
        <end position="384"/>
    </location>
</feature>
<dbReference type="EMBL" id="JAAPAO010000964">
    <property type="protein sequence ID" value="KAF4652095.1"/>
    <property type="molecule type" value="Genomic_DNA"/>
</dbReference>
<dbReference type="InterPro" id="IPR050145">
    <property type="entry name" value="Centrin_CML-like"/>
</dbReference>
<feature type="domain" description="EF-hand" evidence="3">
    <location>
        <begin position="399"/>
        <end position="434"/>
    </location>
</feature>
<keyword evidence="2" id="KW-0106">Calcium</keyword>
<organism evidence="4 5">
    <name type="scientific">Perkinsus chesapeaki</name>
    <name type="common">Clam parasite</name>
    <name type="synonym">Perkinsus andrewsi</name>
    <dbReference type="NCBI Taxonomy" id="330153"/>
    <lineage>
        <taxon>Eukaryota</taxon>
        <taxon>Sar</taxon>
        <taxon>Alveolata</taxon>
        <taxon>Perkinsozoa</taxon>
        <taxon>Perkinsea</taxon>
        <taxon>Perkinsida</taxon>
        <taxon>Perkinsidae</taxon>
        <taxon>Perkinsus</taxon>
    </lineage>
</organism>
<reference evidence="4 5" key="1">
    <citation type="submission" date="2020-04" db="EMBL/GenBank/DDBJ databases">
        <title>Perkinsus chesapeaki whole genome sequence.</title>
        <authorList>
            <person name="Bogema D.R."/>
        </authorList>
    </citation>
    <scope>NUCLEOTIDE SEQUENCE [LARGE SCALE GENOMIC DNA]</scope>
    <source>
        <strain evidence="4">ATCC PRA-425</strain>
    </source>
</reference>
<evidence type="ECO:0000313" key="5">
    <source>
        <dbReference type="Proteomes" id="UP000591131"/>
    </source>
</evidence>
<evidence type="ECO:0000256" key="2">
    <source>
        <dbReference type="ARBA" id="ARBA00022837"/>
    </source>
</evidence>
<name>A0A7J6KXN8_PERCH</name>
<dbReference type="InterPro" id="IPR018247">
    <property type="entry name" value="EF_Hand_1_Ca_BS"/>
</dbReference>
<accession>A0A7J6KXN8</accession>
<dbReference type="PROSITE" id="PS50222">
    <property type="entry name" value="EF_HAND_2"/>
    <property type="match status" value="3"/>
</dbReference>
<dbReference type="PROSITE" id="PS00018">
    <property type="entry name" value="EF_HAND_1"/>
    <property type="match status" value="1"/>
</dbReference>
<dbReference type="InterPro" id="IPR002048">
    <property type="entry name" value="EF_hand_dom"/>
</dbReference>
<dbReference type="SUPFAM" id="SSF47473">
    <property type="entry name" value="EF-hand"/>
    <property type="match status" value="1"/>
</dbReference>
<sequence>MAVLLGKSWRAGHAVEAVADLRAACRGKEVISRRMVEVLLEKAAAPVTEDVQAATRSPSDLKIGGNALVSYLSEIACDWLLSCLLRSAAAMYQLESLDLSTIVRFVEEKSTSAIGLISAAMQQRGSEVDQIFAWDGVPGVRQVVEDTVTRLVGQPESTLEFYMMLCLVGVMSRAQIRTAQQQLAELQKCLVEEDGCALLAKPDSSASGLVITAAVPESISEAGFDYSLVELRRFQRLIDPTGVGTVYQLSHLLEEMEYSPSRVSLRRWRFYLQREYLTEHAVETPIGRALAADPERFRGLGRSLKPSQLAVLTGTSAADCELFLSILGDQALGAIVPALYMRRVLLEGSLGTSLDQLFRMFDRDLSGTRDAAELRSCLLALGSWLVDQLDWLVANQVEILVEVLKGAFRNLDDDASGGLDLGEFRRLICELTKESVVKLSPSEVDLLFHADRDGDGEINVDEFVGGIRAWLADDSEVSKTTDLDLNLGKTLAYASISCVV</sequence>
<feature type="domain" description="EF-hand" evidence="3">
    <location>
        <begin position="449"/>
        <end position="473"/>
    </location>
</feature>
<keyword evidence="1" id="KW-0677">Repeat</keyword>
<dbReference type="Gene3D" id="1.10.238.10">
    <property type="entry name" value="EF-hand"/>
    <property type="match status" value="1"/>
</dbReference>
<dbReference type="Proteomes" id="UP000591131">
    <property type="component" value="Unassembled WGS sequence"/>
</dbReference>
<dbReference type="InterPro" id="IPR011992">
    <property type="entry name" value="EF-hand-dom_pair"/>
</dbReference>
<protein>
    <recommendedName>
        <fullName evidence="3">EF-hand domain-containing protein</fullName>
    </recommendedName>
</protein>
<comment type="caution">
    <text evidence="4">The sequence shown here is derived from an EMBL/GenBank/DDBJ whole genome shotgun (WGS) entry which is preliminary data.</text>
</comment>
<dbReference type="GO" id="GO:0005509">
    <property type="term" value="F:calcium ion binding"/>
    <property type="evidence" value="ECO:0007669"/>
    <property type="project" value="InterPro"/>
</dbReference>
<gene>
    <name evidence="4" type="ORF">FOL47_011267</name>
</gene>
<evidence type="ECO:0000256" key="1">
    <source>
        <dbReference type="ARBA" id="ARBA00022737"/>
    </source>
</evidence>
<proteinExistence type="predicted"/>